<proteinExistence type="predicted"/>
<dbReference type="Proteomes" id="UP000568380">
    <property type="component" value="Unassembled WGS sequence"/>
</dbReference>
<dbReference type="EMBL" id="JACHIN010000012">
    <property type="protein sequence ID" value="MBB5081890.1"/>
    <property type="molecule type" value="Genomic_DNA"/>
</dbReference>
<name>A0A7W8AAZ4_9ACTN</name>
<dbReference type="AlphaFoldDB" id="A0A7W8AAZ4"/>
<gene>
    <name evidence="1" type="ORF">HNR40_007385</name>
</gene>
<protein>
    <submittedName>
        <fullName evidence="1">Uncharacterized protein</fullName>
    </submittedName>
</protein>
<organism evidence="1 2">
    <name type="scientific">Nonomuraea endophytica</name>
    <dbReference type="NCBI Taxonomy" id="714136"/>
    <lineage>
        <taxon>Bacteria</taxon>
        <taxon>Bacillati</taxon>
        <taxon>Actinomycetota</taxon>
        <taxon>Actinomycetes</taxon>
        <taxon>Streptosporangiales</taxon>
        <taxon>Streptosporangiaceae</taxon>
        <taxon>Nonomuraea</taxon>
    </lineage>
</organism>
<reference evidence="1 2" key="1">
    <citation type="submission" date="2020-08" db="EMBL/GenBank/DDBJ databases">
        <title>Genomic Encyclopedia of Type Strains, Phase IV (KMG-IV): sequencing the most valuable type-strain genomes for metagenomic binning, comparative biology and taxonomic classification.</title>
        <authorList>
            <person name="Goeker M."/>
        </authorList>
    </citation>
    <scope>NUCLEOTIDE SEQUENCE [LARGE SCALE GENOMIC DNA]</scope>
    <source>
        <strain evidence="1 2">DSM 45385</strain>
    </source>
</reference>
<dbReference type="RefSeq" id="WP_221341290.1">
    <property type="nucleotide sequence ID" value="NZ_JACHIN010000012.1"/>
</dbReference>
<comment type="caution">
    <text evidence="1">The sequence shown here is derived from an EMBL/GenBank/DDBJ whole genome shotgun (WGS) entry which is preliminary data.</text>
</comment>
<evidence type="ECO:0000313" key="1">
    <source>
        <dbReference type="EMBL" id="MBB5081890.1"/>
    </source>
</evidence>
<sequence>MSLAFSVLELDRAAAAITIELNGEPITSMPDLHVRLDSVRVRLSAGPGAVEVARSHEEAIQETVLAEVRNREKARRLSFLREHFLASPSMARLWWLNDDPGRLIELAKICGKNEQDPFETVVRLLGDAPEAVSASARNETAAILEIFVRELPAEAKKYLVSQLAQVLGNYERPDLAEQMLATMHVNGAS</sequence>
<keyword evidence="2" id="KW-1185">Reference proteome</keyword>
<evidence type="ECO:0000313" key="2">
    <source>
        <dbReference type="Proteomes" id="UP000568380"/>
    </source>
</evidence>
<accession>A0A7W8AAZ4</accession>